<dbReference type="EMBL" id="CP027666">
    <property type="protein sequence ID" value="AVO33309.1"/>
    <property type="molecule type" value="Genomic_DNA"/>
</dbReference>
<evidence type="ECO:0000313" key="3">
    <source>
        <dbReference type="Proteomes" id="UP000239709"/>
    </source>
</evidence>
<name>A0A2S0MBP7_9BURK</name>
<dbReference type="AlphaFoldDB" id="A0A2S0MBP7"/>
<organism evidence="2 3">
    <name type="scientific">Ottowia oryzae</name>
    <dbReference type="NCBI Taxonomy" id="2109914"/>
    <lineage>
        <taxon>Bacteria</taxon>
        <taxon>Pseudomonadati</taxon>
        <taxon>Pseudomonadota</taxon>
        <taxon>Betaproteobacteria</taxon>
        <taxon>Burkholderiales</taxon>
        <taxon>Comamonadaceae</taxon>
        <taxon>Ottowia</taxon>
    </lineage>
</organism>
<evidence type="ECO:0000256" key="1">
    <source>
        <dbReference type="SAM" id="Phobius"/>
    </source>
</evidence>
<keyword evidence="1" id="KW-0812">Transmembrane</keyword>
<protein>
    <submittedName>
        <fullName evidence="2">Uncharacterized protein</fullName>
    </submittedName>
</protein>
<dbReference type="Proteomes" id="UP000239709">
    <property type="component" value="Chromosome"/>
</dbReference>
<reference evidence="2 3" key="1">
    <citation type="submission" date="2018-03" db="EMBL/GenBank/DDBJ databases">
        <title>Genome sequencing of Ottowia sp.</title>
        <authorList>
            <person name="Kim S.-J."/>
            <person name="Heo J."/>
            <person name="Kwon S.-W."/>
        </authorList>
    </citation>
    <scope>NUCLEOTIDE SEQUENCE [LARGE SCALE GENOMIC DNA]</scope>
    <source>
        <strain evidence="2 3">KADR8-3</strain>
    </source>
</reference>
<dbReference type="KEGG" id="otk:C6570_02835"/>
<proteinExistence type="predicted"/>
<gene>
    <name evidence="2" type="ORF">C6570_02835</name>
</gene>
<keyword evidence="3" id="KW-1185">Reference proteome</keyword>
<keyword evidence="1" id="KW-0472">Membrane</keyword>
<keyword evidence="1" id="KW-1133">Transmembrane helix</keyword>
<evidence type="ECO:0000313" key="2">
    <source>
        <dbReference type="EMBL" id="AVO33309.1"/>
    </source>
</evidence>
<sequence length="97" mass="10572">MMRRDPRWRKSGVALAPHGPWPPPWQRLAGLPACRPAAHHQFRVSSPDLLTAMADPQLTPRTPLLLRSAAWRLVGAALISAVLIALWRWALSGGGAA</sequence>
<accession>A0A2S0MBP7</accession>
<feature type="transmembrane region" description="Helical" evidence="1">
    <location>
        <begin position="69"/>
        <end position="90"/>
    </location>
</feature>